<name>A0ABD5WT51_9EURY</name>
<keyword evidence="2 6" id="KW-0808">Transferase</keyword>
<dbReference type="Pfam" id="PF00534">
    <property type="entry name" value="Glycos_transf_1"/>
    <property type="match status" value="1"/>
</dbReference>
<feature type="domain" description="Glycosyltransferase subfamily 4-like N-terminal" evidence="5">
    <location>
        <begin position="23"/>
        <end position="188"/>
    </location>
</feature>
<dbReference type="GO" id="GO:0016757">
    <property type="term" value="F:glycosyltransferase activity"/>
    <property type="evidence" value="ECO:0007669"/>
    <property type="project" value="UniProtKB-KW"/>
</dbReference>
<dbReference type="InterPro" id="IPR028098">
    <property type="entry name" value="Glyco_trans_4-like_N"/>
</dbReference>
<evidence type="ECO:0000313" key="6">
    <source>
        <dbReference type="EMBL" id="MFC7082337.1"/>
    </source>
</evidence>
<dbReference type="PANTHER" id="PTHR12526:SF510">
    <property type="entry name" value="D-INOSITOL 3-PHOSPHATE GLYCOSYLTRANSFERASE"/>
    <property type="match status" value="1"/>
</dbReference>
<feature type="region of interest" description="Disordered" evidence="3">
    <location>
        <begin position="183"/>
        <end position="209"/>
    </location>
</feature>
<keyword evidence="1 6" id="KW-0328">Glycosyltransferase</keyword>
<sequence>MHVAFLSLNAYDMLTGGHEGNVGGSQLQQALIAEELADRGHEVTFVENDAPFKEATAVNGVRVVLKDEHSDRSLPVRLPARVASTLRTLSEIGPDAVYARVPNLDIFPVAAYCSVTDTRFVYNFAHDSELTDDPMVFDGSLSDNAVYWGLMQKALGSADVLVAQNDFQYTRARERFPGTNVSLVWNGYPDPESGGDSGRDPDSRTDRSDDAPTKVLWVATLREWKQPEVVLELAAEIPDAEFVVVGGRASESPDLYDSFRAAANETENVRFEGFVPYENVDEYFARADVFLNTSTDEGFPNTFLQSWANRTAVVSLNVDPNDILRENDIGYCADGSVDEMAERLGELVRDDERRRRYLTNAYEYFVENHSIEQVTDQYEAALRGEL</sequence>
<evidence type="ECO:0000256" key="2">
    <source>
        <dbReference type="ARBA" id="ARBA00022679"/>
    </source>
</evidence>
<dbReference type="PANTHER" id="PTHR12526">
    <property type="entry name" value="GLYCOSYLTRANSFERASE"/>
    <property type="match status" value="1"/>
</dbReference>
<proteinExistence type="predicted"/>
<dbReference type="RefSeq" id="WP_382210315.1">
    <property type="nucleotide sequence ID" value="NZ_JBHSZH010000005.1"/>
</dbReference>
<evidence type="ECO:0000313" key="7">
    <source>
        <dbReference type="Proteomes" id="UP001596407"/>
    </source>
</evidence>
<dbReference type="Proteomes" id="UP001596407">
    <property type="component" value="Unassembled WGS sequence"/>
</dbReference>
<keyword evidence="7" id="KW-1185">Reference proteome</keyword>
<dbReference type="EMBL" id="JBHSZH010000005">
    <property type="protein sequence ID" value="MFC7082337.1"/>
    <property type="molecule type" value="Genomic_DNA"/>
</dbReference>
<organism evidence="6 7">
    <name type="scientific">Halorussus caseinilyticus</name>
    <dbReference type="NCBI Taxonomy" id="3034025"/>
    <lineage>
        <taxon>Archaea</taxon>
        <taxon>Methanobacteriati</taxon>
        <taxon>Methanobacteriota</taxon>
        <taxon>Stenosarchaea group</taxon>
        <taxon>Halobacteria</taxon>
        <taxon>Halobacteriales</taxon>
        <taxon>Haladaptataceae</taxon>
        <taxon>Halorussus</taxon>
    </lineage>
</organism>
<dbReference type="SUPFAM" id="SSF53756">
    <property type="entry name" value="UDP-Glycosyltransferase/glycogen phosphorylase"/>
    <property type="match status" value="1"/>
</dbReference>
<reference evidence="6 7" key="1">
    <citation type="journal article" date="2019" name="Int. J. Syst. Evol. Microbiol.">
        <title>The Global Catalogue of Microorganisms (GCM) 10K type strain sequencing project: providing services to taxonomists for standard genome sequencing and annotation.</title>
        <authorList>
            <consortium name="The Broad Institute Genomics Platform"/>
            <consortium name="The Broad Institute Genome Sequencing Center for Infectious Disease"/>
            <person name="Wu L."/>
            <person name="Ma J."/>
        </authorList>
    </citation>
    <scope>NUCLEOTIDE SEQUENCE [LARGE SCALE GENOMIC DNA]</scope>
    <source>
        <strain evidence="6 7">DT72</strain>
    </source>
</reference>
<evidence type="ECO:0000256" key="1">
    <source>
        <dbReference type="ARBA" id="ARBA00022676"/>
    </source>
</evidence>
<dbReference type="Pfam" id="PF13439">
    <property type="entry name" value="Glyco_transf_4"/>
    <property type="match status" value="1"/>
</dbReference>
<gene>
    <name evidence="6" type="ORF">ACFQJ6_21875</name>
</gene>
<dbReference type="EC" id="2.4.-.-" evidence="6"/>
<evidence type="ECO:0000259" key="5">
    <source>
        <dbReference type="Pfam" id="PF13439"/>
    </source>
</evidence>
<dbReference type="CDD" id="cd03801">
    <property type="entry name" value="GT4_PimA-like"/>
    <property type="match status" value="1"/>
</dbReference>
<dbReference type="AlphaFoldDB" id="A0ABD5WT51"/>
<protein>
    <submittedName>
        <fullName evidence="6">Glycosyltransferase family 4 protein</fullName>
        <ecNumber evidence="6">2.4.-.-</ecNumber>
    </submittedName>
</protein>
<feature type="compositionally biased region" description="Basic and acidic residues" evidence="3">
    <location>
        <begin position="197"/>
        <end position="209"/>
    </location>
</feature>
<evidence type="ECO:0000256" key="3">
    <source>
        <dbReference type="SAM" id="MobiDB-lite"/>
    </source>
</evidence>
<dbReference type="Gene3D" id="3.40.50.2000">
    <property type="entry name" value="Glycogen Phosphorylase B"/>
    <property type="match status" value="2"/>
</dbReference>
<comment type="caution">
    <text evidence="6">The sequence shown here is derived from an EMBL/GenBank/DDBJ whole genome shotgun (WGS) entry which is preliminary data.</text>
</comment>
<accession>A0ABD5WT51</accession>
<evidence type="ECO:0000259" key="4">
    <source>
        <dbReference type="Pfam" id="PF00534"/>
    </source>
</evidence>
<feature type="domain" description="Glycosyl transferase family 1" evidence="4">
    <location>
        <begin position="207"/>
        <end position="363"/>
    </location>
</feature>
<dbReference type="InterPro" id="IPR001296">
    <property type="entry name" value="Glyco_trans_1"/>
</dbReference>